<feature type="domain" description="MADF" evidence="2">
    <location>
        <begin position="36"/>
        <end position="129"/>
    </location>
</feature>
<dbReference type="EMBL" id="JBGFUD010001304">
    <property type="protein sequence ID" value="MFH4976086.1"/>
    <property type="molecule type" value="Genomic_DNA"/>
</dbReference>
<dbReference type="PANTHER" id="PTHR12243:SF67">
    <property type="entry name" value="COREPRESSOR OF PANGOLIN, ISOFORM A-RELATED"/>
    <property type="match status" value="1"/>
</dbReference>
<name>A0ABD6E8Y9_9BILA</name>
<feature type="compositionally biased region" description="Polar residues" evidence="1">
    <location>
        <begin position="131"/>
        <end position="151"/>
    </location>
</feature>
<accession>A0ABD6E8Y9</accession>
<dbReference type="PROSITE" id="PS51029">
    <property type="entry name" value="MADF"/>
    <property type="match status" value="1"/>
</dbReference>
<protein>
    <recommendedName>
        <fullName evidence="2">MADF domain-containing protein</fullName>
    </recommendedName>
</protein>
<dbReference type="Proteomes" id="UP001608902">
    <property type="component" value="Unassembled WGS sequence"/>
</dbReference>
<feature type="compositionally biased region" description="Polar residues" evidence="1">
    <location>
        <begin position="1"/>
        <end position="14"/>
    </location>
</feature>
<dbReference type="InterPro" id="IPR006578">
    <property type="entry name" value="MADF-dom"/>
</dbReference>
<dbReference type="SMART" id="SM00595">
    <property type="entry name" value="MADF"/>
    <property type="match status" value="1"/>
</dbReference>
<organism evidence="3 4">
    <name type="scientific">Gnathostoma spinigerum</name>
    <dbReference type="NCBI Taxonomy" id="75299"/>
    <lineage>
        <taxon>Eukaryota</taxon>
        <taxon>Metazoa</taxon>
        <taxon>Ecdysozoa</taxon>
        <taxon>Nematoda</taxon>
        <taxon>Chromadorea</taxon>
        <taxon>Rhabditida</taxon>
        <taxon>Spirurina</taxon>
        <taxon>Gnathostomatomorpha</taxon>
        <taxon>Gnathostomatoidea</taxon>
        <taxon>Gnathostomatidae</taxon>
        <taxon>Gnathostoma</taxon>
    </lineage>
</organism>
<comment type="caution">
    <text evidence="3">The sequence shown here is derived from an EMBL/GenBank/DDBJ whole genome shotgun (WGS) entry which is preliminary data.</text>
</comment>
<dbReference type="PANTHER" id="PTHR12243">
    <property type="entry name" value="MADF DOMAIN TRANSCRIPTION FACTOR"/>
    <property type="match status" value="1"/>
</dbReference>
<evidence type="ECO:0000313" key="4">
    <source>
        <dbReference type="Proteomes" id="UP001608902"/>
    </source>
</evidence>
<sequence length="269" mass="30233">METSVSPANRTGNEPNKGGRMRMGSGVLMNDELRFSIIDAVYLRPSIWSTVRDQPRNLMQRKEDFIEIANLLSTDDSKLTCYDIEKQWKNLKDTYFKVRKRLVYDEAGCMVPPRWKFFSAMMFLDQSGSAENGANDGHSNTNHDASISNNADRNHANHNTSISNNINTETASILGKRSGNGCIVAKKLSEGMKQSSAPPPPQLKDVDSEANLRSFSVDDEYSAFCMSLVWPLREIGGVSRVELLRLQKVIRDSIHETQMSLLLRRNNAA</sequence>
<dbReference type="InterPro" id="IPR039353">
    <property type="entry name" value="TF_Adf1"/>
</dbReference>
<dbReference type="Pfam" id="PF10545">
    <property type="entry name" value="MADF_DNA_bdg"/>
    <property type="match status" value="1"/>
</dbReference>
<keyword evidence="4" id="KW-1185">Reference proteome</keyword>
<reference evidence="3 4" key="1">
    <citation type="submission" date="2024-08" db="EMBL/GenBank/DDBJ databases">
        <title>Gnathostoma spinigerum genome.</title>
        <authorList>
            <person name="Gonzalez-Bertolin B."/>
            <person name="Monzon S."/>
            <person name="Zaballos A."/>
            <person name="Jimenez P."/>
            <person name="Dekumyoy P."/>
            <person name="Varona S."/>
            <person name="Cuesta I."/>
            <person name="Sumanam S."/>
            <person name="Adisakwattana P."/>
            <person name="Gasser R.B."/>
            <person name="Hernandez-Gonzalez A."/>
            <person name="Young N.D."/>
            <person name="Perteguer M.J."/>
        </authorList>
    </citation>
    <scope>NUCLEOTIDE SEQUENCE [LARGE SCALE GENOMIC DNA]</scope>
    <source>
        <strain evidence="3">AL3</strain>
        <tissue evidence="3">Liver</tissue>
    </source>
</reference>
<evidence type="ECO:0000313" key="3">
    <source>
        <dbReference type="EMBL" id="MFH4976086.1"/>
    </source>
</evidence>
<evidence type="ECO:0000256" key="1">
    <source>
        <dbReference type="SAM" id="MobiDB-lite"/>
    </source>
</evidence>
<gene>
    <name evidence="3" type="ORF">AB6A40_002795</name>
</gene>
<feature type="region of interest" description="Disordered" evidence="1">
    <location>
        <begin position="131"/>
        <end position="164"/>
    </location>
</feature>
<dbReference type="AlphaFoldDB" id="A0ABD6E8Y9"/>
<proteinExistence type="predicted"/>
<feature type="region of interest" description="Disordered" evidence="1">
    <location>
        <begin position="1"/>
        <end position="23"/>
    </location>
</feature>
<evidence type="ECO:0000259" key="2">
    <source>
        <dbReference type="PROSITE" id="PS51029"/>
    </source>
</evidence>